<dbReference type="Proteomes" id="UP000765509">
    <property type="component" value="Unassembled WGS sequence"/>
</dbReference>
<dbReference type="OrthoDB" id="2157866at2759"/>
<name>A0A9Q3HRI9_9BASI</name>
<proteinExistence type="predicted"/>
<evidence type="ECO:0000313" key="3">
    <source>
        <dbReference type="Proteomes" id="UP000765509"/>
    </source>
</evidence>
<dbReference type="EMBL" id="AVOT02022886">
    <property type="protein sequence ID" value="MBW0512589.1"/>
    <property type="molecule type" value="Genomic_DNA"/>
</dbReference>
<protein>
    <submittedName>
        <fullName evidence="2">Uncharacterized protein</fullName>
    </submittedName>
</protein>
<reference evidence="2" key="1">
    <citation type="submission" date="2021-03" db="EMBL/GenBank/DDBJ databases">
        <title>Draft genome sequence of rust myrtle Austropuccinia psidii MF-1, a brazilian biotype.</title>
        <authorList>
            <person name="Quecine M.C."/>
            <person name="Pachon D.M.R."/>
            <person name="Bonatelli M.L."/>
            <person name="Correr F.H."/>
            <person name="Franceschini L.M."/>
            <person name="Leite T.F."/>
            <person name="Margarido G.R.A."/>
            <person name="Almeida C.A."/>
            <person name="Ferrarezi J.A."/>
            <person name="Labate C.A."/>
        </authorList>
    </citation>
    <scope>NUCLEOTIDE SEQUENCE</scope>
    <source>
        <strain evidence="2">MF-1</strain>
    </source>
</reference>
<feature type="compositionally biased region" description="Basic and acidic residues" evidence="1">
    <location>
        <begin position="40"/>
        <end position="60"/>
    </location>
</feature>
<sequence length="327" mass="37821">MEYEQQKVQPSITLGSTWSMLPEDLSQRDILQRCYGDHQRIESHQEVQTYEREGDQDKGESSQYPSYRRTAEPDRAYSDSFRLTRSRPTQLSSGFKPFRHQQIGGQKSPFFASPGSFQEKTRIQAQKQDIFQPKAENVRPNDPEAVGLGERSKQEPGIVVNTSRISNPKNRNITPTKNEHSVVTPESSINSDAMWLQISQFTNKTQKQFEELQESHERMKPLPASMHKIVKTLQEGHSQLSKVSQETNKRLNQVFEEQHSCKRDRDCLDEDINKLFNAYQNLKPQPQGHIMNDPYQQEDIKPDALLVSKARSESQYQDGENMSYSQK</sequence>
<feature type="region of interest" description="Disordered" evidence="1">
    <location>
        <begin position="163"/>
        <end position="186"/>
    </location>
</feature>
<comment type="caution">
    <text evidence="2">The sequence shown here is derived from an EMBL/GenBank/DDBJ whole genome shotgun (WGS) entry which is preliminary data.</text>
</comment>
<feature type="compositionally biased region" description="Polar residues" evidence="1">
    <location>
        <begin position="81"/>
        <end position="93"/>
    </location>
</feature>
<feature type="compositionally biased region" description="Polar residues" evidence="1">
    <location>
        <begin position="163"/>
        <end position="176"/>
    </location>
</feature>
<dbReference type="AlphaFoldDB" id="A0A9Q3HRI9"/>
<feature type="region of interest" description="Disordered" evidence="1">
    <location>
        <begin position="40"/>
        <end position="100"/>
    </location>
</feature>
<organism evidence="2 3">
    <name type="scientific">Austropuccinia psidii MF-1</name>
    <dbReference type="NCBI Taxonomy" id="1389203"/>
    <lineage>
        <taxon>Eukaryota</taxon>
        <taxon>Fungi</taxon>
        <taxon>Dikarya</taxon>
        <taxon>Basidiomycota</taxon>
        <taxon>Pucciniomycotina</taxon>
        <taxon>Pucciniomycetes</taxon>
        <taxon>Pucciniales</taxon>
        <taxon>Sphaerophragmiaceae</taxon>
        <taxon>Austropuccinia</taxon>
    </lineage>
</organism>
<accession>A0A9Q3HRI9</accession>
<keyword evidence="3" id="KW-1185">Reference proteome</keyword>
<gene>
    <name evidence="2" type="ORF">O181_052304</name>
</gene>
<evidence type="ECO:0000256" key="1">
    <source>
        <dbReference type="SAM" id="MobiDB-lite"/>
    </source>
</evidence>
<evidence type="ECO:0000313" key="2">
    <source>
        <dbReference type="EMBL" id="MBW0512589.1"/>
    </source>
</evidence>